<protein>
    <submittedName>
        <fullName evidence="1">Surface antigen BspA-like</fullName>
    </submittedName>
</protein>
<keyword evidence="2" id="KW-1185">Reference proteome</keyword>
<dbReference type="Proteomes" id="UP000017246">
    <property type="component" value="Unassembled WGS sequence"/>
</dbReference>
<proteinExistence type="predicted"/>
<organism evidence="1 2">
    <name type="scientific">Echinococcus multilocularis</name>
    <name type="common">Fox tapeworm</name>
    <dbReference type="NCBI Taxonomy" id="6211"/>
    <lineage>
        <taxon>Eukaryota</taxon>
        <taxon>Metazoa</taxon>
        <taxon>Spiralia</taxon>
        <taxon>Lophotrochozoa</taxon>
        <taxon>Platyhelminthes</taxon>
        <taxon>Cestoda</taxon>
        <taxon>Eucestoda</taxon>
        <taxon>Cyclophyllidea</taxon>
        <taxon>Taeniidae</taxon>
        <taxon>Echinococcus</taxon>
    </lineage>
</organism>
<evidence type="ECO:0000313" key="1">
    <source>
        <dbReference type="EMBL" id="CUT98631.1"/>
    </source>
</evidence>
<reference evidence="1" key="2">
    <citation type="submission" date="2015-11" db="EMBL/GenBank/DDBJ databases">
        <authorList>
            <person name="Zhang Y."/>
            <person name="Guo Z."/>
        </authorList>
    </citation>
    <scope>NUCLEOTIDE SEQUENCE</scope>
</reference>
<reference evidence="1" key="1">
    <citation type="journal article" date="2013" name="Nature">
        <title>The genomes of four tapeworm species reveal adaptations to parasitism.</title>
        <authorList>
            <person name="Tsai I.J."/>
            <person name="Zarowiecki M."/>
            <person name="Holroyd N."/>
            <person name="Garciarrubio A."/>
            <person name="Sanchez-Flores A."/>
            <person name="Brooks K.L."/>
            <person name="Tracey A."/>
            <person name="Bobes R.J."/>
            <person name="Fragoso G."/>
            <person name="Sciutto E."/>
            <person name="Aslett M."/>
            <person name="Beasley H."/>
            <person name="Bennett H.M."/>
            <person name="Cai J."/>
            <person name="Camicia F."/>
            <person name="Clark R."/>
            <person name="Cucher M."/>
            <person name="De Silva N."/>
            <person name="Day T.A."/>
            <person name="Deplazes P."/>
            <person name="Estrada K."/>
            <person name="Fernandez C."/>
            <person name="Holland P.W."/>
            <person name="Hou J."/>
            <person name="Hu S."/>
            <person name="Huckvale T."/>
            <person name="Hung S.S."/>
            <person name="Kamenetzky L."/>
            <person name="Keane J.A."/>
            <person name="Kiss F."/>
            <person name="Koziol U."/>
            <person name="Lambert O."/>
            <person name="Liu K."/>
            <person name="Luo X."/>
            <person name="Luo Y."/>
            <person name="Macchiaroli N."/>
            <person name="Nichol S."/>
            <person name="Paps J."/>
            <person name="Parkinson J."/>
            <person name="Pouchkina-Stantcheva N."/>
            <person name="Riddiford N."/>
            <person name="Rosenzvit M."/>
            <person name="Salinas G."/>
            <person name="Wasmuth J.D."/>
            <person name="Zamanian M."/>
            <person name="Zheng Y."/>
            <person name="Cai X."/>
            <person name="Soberon X."/>
            <person name="Olson P.D."/>
            <person name="Laclette J.P."/>
            <person name="Brehm K."/>
            <person name="Berriman M."/>
            <person name="Garciarrubio A."/>
            <person name="Bobes R.J."/>
            <person name="Fragoso G."/>
            <person name="Sanchez-Flores A."/>
            <person name="Estrada K."/>
            <person name="Cevallos M.A."/>
            <person name="Morett E."/>
            <person name="Gonzalez V."/>
            <person name="Portillo T."/>
            <person name="Ochoa-Leyva A."/>
            <person name="Jose M.V."/>
            <person name="Sciutto E."/>
            <person name="Landa A."/>
            <person name="Jimenez L."/>
            <person name="Valdes V."/>
            <person name="Carrero J.C."/>
            <person name="Larralde C."/>
            <person name="Morales-Montor J."/>
            <person name="Limon-Lason J."/>
            <person name="Soberon X."/>
            <person name="Laclette J.P."/>
        </authorList>
    </citation>
    <scope>NUCLEOTIDE SEQUENCE [LARGE SCALE GENOMIC DNA]</scope>
</reference>
<accession>A0A0S4MLT0</accession>
<evidence type="ECO:0000313" key="2">
    <source>
        <dbReference type="Proteomes" id="UP000017246"/>
    </source>
</evidence>
<dbReference type="AlphaFoldDB" id="A0A0S4MLT0"/>
<sequence>MEEAAIASSSEDEATTAKVFCLSEKGPVDSVYSKTQQHEKTQITGRDGVGRRKIILIPAVILLQGREAFPSLFRYVKVIEGLPSGTSKIPHSMWTHCASLTLGNATHL</sequence>
<dbReference type="EMBL" id="LN902842">
    <property type="protein sequence ID" value="CUT98631.1"/>
    <property type="molecule type" value="Genomic_DNA"/>
</dbReference>
<name>A0A0S4MLT0_ECHMU</name>